<name>A0A418KTI1_9ACTN</name>
<evidence type="ECO:0000313" key="3">
    <source>
        <dbReference type="EMBL" id="RIQ28180.1"/>
    </source>
</evidence>
<dbReference type="PANTHER" id="PTHR45266">
    <property type="entry name" value="OXALOACETATE DECARBOXYLASE ALPHA CHAIN"/>
    <property type="match status" value="1"/>
</dbReference>
<sequence length="68" mass="6863">MVAAEMVANVHSVAVSVGDQVGAGATLLILESMKMEIPVLCEDGGLVSEVKVGPGDVVQEGDVLVVIS</sequence>
<keyword evidence="4" id="KW-1185">Reference proteome</keyword>
<evidence type="ECO:0000256" key="1">
    <source>
        <dbReference type="ARBA" id="ARBA00023267"/>
    </source>
</evidence>
<feature type="domain" description="Lipoyl-binding" evidence="2">
    <location>
        <begin position="1"/>
        <end position="68"/>
    </location>
</feature>
<dbReference type="InterPro" id="IPR050709">
    <property type="entry name" value="Biotin_Carboxyl_Carrier/Decarb"/>
</dbReference>
<protein>
    <submittedName>
        <fullName evidence="3">Biotin/lipoyl-binding carrier protein</fullName>
    </submittedName>
</protein>
<reference evidence="3 4" key="1">
    <citation type="submission" date="2018-09" db="EMBL/GenBank/DDBJ databases">
        <title>Isolation, diversity and antifungal activity of actinobacteria from wheat.</title>
        <authorList>
            <person name="Han C."/>
        </authorList>
    </citation>
    <scope>NUCLEOTIDE SEQUENCE [LARGE SCALE GENOMIC DNA]</scope>
    <source>
        <strain evidence="3 4">NEAU-YY265</strain>
    </source>
</reference>
<evidence type="ECO:0000259" key="2">
    <source>
        <dbReference type="PROSITE" id="PS50968"/>
    </source>
</evidence>
<evidence type="ECO:0000313" key="4">
    <source>
        <dbReference type="Proteomes" id="UP000284057"/>
    </source>
</evidence>
<dbReference type="NCBIfam" id="NF004547">
    <property type="entry name" value="PRK05889.1"/>
    <property type="match status" value="1"/>
</dbReference>
<dbReference type="PROSITE" id="PS50968">
    <property type="entry name" value="BIOTINYL_LIPOYL"/>
    <property type="match status" value="1"/>
</dbReference>
<keyword evidence="1" id="KW-0092">Biotin</keyword>
<dbReference type="InterPro" id="IPR011053">
    <property type="entry name" value="Single_hybrid_motif"/>
</dbReference>
<comment type="caution">
    <text evidence="3">The sequence shown here is derived from an EMBL/GenBank/DDBJ whole genome shotgun (WGS) entry which is preliminary data.</text>
</comment>
<accession>A0A418KTI1</accession>
<dbReference type="RefSeq" id="WP_119659646.1">
    <property type="nucleotide sequence ID" value="NZ_QUAL01000083.1"/>
</dbReference>
<dbReference type="CDD" id="cd06850">
    <property type="entry name" value="biotinyl_domain"/>
    <property type="match status" value="1"/>
</dbReference>
<dbReference type="PANTHER" id="PTHR45266:SF3">
    <property type="entry name" value="OXALOACETATE DECARBOXYLASE ALPHA CHAIN"/>
    <property type="match status" value="1"/>
</dbReference>
<dbReference type="SUPFAM" id="SSF51230">
    <property type="entry name" value="Single hybrid motif"/>
    <property type="match status" value="1"/>
</dbReference>
<dbReference type="Proteomes" id="UP000284057">
    <property type="component" value="Unassembled WGS sequence"/>
</dbReference>
<dbReference type="AlphaFoldDB" id="A0A418KTI1"/>
<dbReference type="OrthoDB" id="163546at2"/>
<dbReference type="Pfam" id="PF00364">
    <property type="entry name" value="Biotin_lipoyl"/>
    <property type="match status" value="1"/>
</dbReference>
<proteinExistence type="predicted"/>
<dbReference type="InterPro" id="IPR000089">
    <property type="entry name" value="Biotin_lipoyl"/>
</dbReference>
<dbReference type="Gene3D" id="2.40.50.100">
    <property type="match status" value="1"/>
</dbReference>
<organism evidence="3 4">
    <name type="scientific">Jiangella rhizosphaerae</name>
    <dbReference type="NCBI Taxonomy" id="2293569"/>
    <lineage>
        <taxon>Bacteria</taxon>
        <taxon>Bacillati</taxon>
        <taxon>Actinomycetota</taxon>
        <taxon>Actinomycetes</taxon>
        <taxon>Jiangellales</taxon>
        <taxon>Jiangellaceae</taxon>
        <taxon>Jiangella</taxon>
    </lineage>
</organism>
<dbReference type="EMBL" id="QUAL01000083">
    <property type="protein sequence ID" value="RIQ28180.1"/>
    <property type="molecule type" value="Genomic_DNA"/>
</dbReference>
<gene>
    <name evidence="3" type="ORF">DY240_09250</name>
</gene>